<sequence>MDSDNSVVDCWNQTIDEDTEEVLRDSINASEEIQHKQSPQPLKSVVEEEPNHSNMCEDEISKEGMCFDSCAETHAFYKNYASKALSLDAKCVIEDNDEAGIRPNKTYLALSNEVGGFSNLNFSEKDVRNYMSSKLRTSDMNLEVKEMLIE</sequence>
<organism evidence="2 3">
    <name type="scientific">Stylosanthes scabra</name>
    <dbReference type="NCBI Taxonomy" id="79078"/>
    <lineage>
        <taxon>Eukaryota</taxon>
        <taxon>Viridiplantae</taxon>
        <taxon>Streptophyta</taxon>
        <taxon>Embryophyta</taxon>
        <taxon>Tracheophyta</taxon>
        <taxon>Spermatophyta</taxon>
        <taxon>Magnoliopsida</taxon>
        <taxon>eudicotyledons</taxon>
        <taxon>Gunneridae</taxon>
        <taxon>Pentapetalae</taxon>
        <taxon>rosids</taxon>
        <taxon>fabids</taxon>
        <taxon>Fabales</taxon>
        <taxon>Fabaceae</taxon>
        <taxon>Papilionoideae</taxon>
        <taxon>50 kb inversion clade</taxon>
        <taxon>dalbergioids sensu lato</taxon>
        <taxon>Dalbergieae</taxon>
        <taxon>Pterocarpus clade</taxon>
        <taxon>Stylosanthes</taxon>
    </lineage>
</organism>
<evidence type="ECO:0000313" key="2">
    <source>
        <dbReference type="EMBL" id="MED6193225.1"/>
    </source>
</evidence>
<keyword evidence="3" id="KW-1185">Reference proteome</keyword>
<accession>A0ABU6X7S1</accession>
<protein>
    <submittedName>
        <fullName evidence="2">Uncharacterized protein</fullName>
    </submittedName>
</protein>
<proteinExistence type="predicted"/>
<name>A0ABU6X7S1_9FABA</name>
<evidence type="ECO:0000313" key="3">
    <source>
        <dbReference type="Proteomes" id="UP001341840"/>
    </source>
</evidence>
<dbReference type="Proteomes" id="UP001341840">
    <property type="component" value="Unassembled WGS sequence"/>
</dbReference>
<comment type="caution">
    <text evidence="2">The sequence shown here is derived from an EMBL/GenBank/DDBJ whole genome shotgun (WGS) entry which is preliminary data.</text>
</comment>
<feature type="region of interest" description="Disordered" evidence="1">
    <location>
        <begin position="30"/>
        <end position="55"/>
    </location>
</feature>
<reference evidence="2 3" key="1">
    <citation type="journal article" date="2023" name="Plants (Basel)">
        <title>Bridging the Gap: Combining Genomics and Transcriptomics Approaches to Understand Stylosanthes scabra, an Orphan Legume from the Brazilian Caatinga.</title>
        <authorList>
            <person name="Ferreira-Neto J.R.C."/>
            <person name="da Silva M.D."/>
            <person name="Binneck E."/>
            <person name="de Melo N.F."/>
            <person name="da Silva R.H."/>
            <person name="de Melo A.L.T.M."/>
            <person name="Pandolfi V."/>
            <person name="Bustamante F.O."/>
            <person name="Brasileiro-Vidal A.C."/>
            <person name="Benko-Iseppon A.M."/>
        </authorList>
    </citation>
    <scope>NUCLEOTIDE SEQUENCE [LARGE SCALE GENOMIC DNA]</scope>
    <source>
        <tissue evidence="2">Leaves</tissue>
    </source>
</reference>
<feature type="compositionally biased region" description="Polar residues" evidence="1">
    <location>
        <begin position="30"/>
        <end position="41"/>
    </location>
</feature>
<evidence type="ECO:0000256" key="1">
    <source>
        <dbReference type="SAM" id="MobiDB-lite"/>
    </source>
</evidence>
<gene>
    <name evidence="2" type="ORF">PIB30_017191</name>
</gene>
<dbReference type="EMBL" id="JASCZI010211498">
    <property type="protein sequence ID" value="MED6193225.1"/>
    <property type="molecule type" value="Genomic_DNA"/>
</dbReference>